<dbReference type="GO" id="GO:0016075">
    <property type="term" value="P:rRNA catabolic process"/>
    <property type="evidence" value="ECO:0007669"/>
    <property type="project" value="TreeGrafter"/>
</dbReference>
<accession>A0A133ULR7</accession>
<evidence type="ECO:0000259" key="1">
    <source>
        <dbReference type="Pfam" id="PF01850"/>
    </source>
</evidence>
<evidence type="ECO:0000313" key="3">
    <source>
        <dbReference type="Proteomes" id="UP000070284"/>
    </source>
</evidence>
<sequence length="142" mass="16544">MTTIYTSFVDTSAFYALEDSDDRHHEEAGEIRRAIKRGDLPVRRLYTSNFVLDETLTLLRMNLGHGHAVDFGERLKESEIVALTRIDEELEERAWEIFKAHKDKKYSFTDCTSFALMEKLSVDRTFAFDENFEQYGFSALTL</sequence>
<dbReference type="SUPFAM" id="SSF88723">
    <property type="entry name" value="PIN domain-like"/>
    <property type="match status" value="1"/>
</dbReference>
<dbReference type="AlphaFoldDB" id="A0A133ULR7"/>
<dbReference type="Proteomes" id="UP000070284">
    <property type="component" value="Unassembled WGS sequence"/>
</dbReference>
<dbReference type="InterPro" id="IPR039018">
    <property type="entry name" value="VapC20-like"/>
</dbReference>
<dbReference type="GO" id="GO:0004521">
    <property type="term" value="F:RNA endonuclease activity"/>
    <property type="evidence" value="ECO:0007669"/>
    <property type="project" value="InterPro"/>
</dbReference>
<gene>
    <name evidence="2" type="ORF">AKJ65_02545</name>
</gene>
<keyword evidence="3" id="KW-1185">Reference proteome</keyword>
<dbReference type="Gene3D" id="3.40.50.1010">
    <property type="entry name" value="5'-nuclease"/>
    <property type="match status" value="1"/>
</dbReference>
<dbReference type="EMBL" id="LHXO01000025">
    <property type="protein sequence ID" value="KXA95107.1"/>
    <property type="molecule type" value="Genomic_DNA"/>
</dbReference>
<organism evidence="2 3">
    <name type="scientific">candidate division MSBL1 archaeon SCGC-AAA259E19</name>
    <dbReference type="NCBI Taxonomy" id="1698264"/>
    <lineage>
        <taxon>Archaea</taxon>
        <taxon>Methanobacteriati</taxon>
        <taxon>Methanobacteriota</taxon>
        <taxon>candidate division MSBL1</taxon>
    </lineage>
</organism>
<dbReference type="PANTHER" id="PTHR42188:SF1">
    <property type="entry name" value="23S RRNA-SPECIFIC ENDONUCLEASE VAPC20"/>
    <property type="match status" value="1"/>
</dbReference>
<dbReference type="InterPro" id="IPR029060">
    <property type="entry name" value="PIN-like_dom_sf"/>
</dbReference>
<reference evidence="2 3" key="1">
    <citation type="journal article" date="2016" name="Sci. Rep.">
        <title>Metabolic traits of an uncultured archaeal lineage -MSBL1- from brine pools of the Red Sea.</title>
        <authorList>
            <person name="Mwirichia R."/>
            <person name="Alam I."/>
            <person name="Rashid M."/>
            <person name="Vinu M."/>
            <person name="Ba-Alawi W."/>
            <person name="Anthony Kamau A."/>
            <person name="Kamanda Ngugi D."/>
            <person name="Goker M."/>
            <person name="Klenk H.P."/>
            <person name="Bajic V."/>
            <person name="Stingl U."/>
        </authorList>
    </citation>
    <scope>NUCLEOTIDE SEQUENCE [LARGE SCALE GENOMIC DNA]</scope>
    <source>
        <strain evidence="2">SCGC-AAA259E19</strain>
    </source>
</reference>
<dbReference type="PANTHER" id="PTHR42188">
    <property type="entry name" value="23S RRNA-SPECIFIC ENDONUCLEASE VAPC20"/>
    <property type="match status" value="1"/>
</dbReference>
<dbReference type="Pfam" id="PF01850">
    <property type="entry name" value="PIN"/>
    <property type="match status" value="1"/>
</dbReference>
<comment type="caution">
    <text evidence="2">The sequence shown here is derived from an EMBL/GenBank/DDBJ whole genome shotgun (WGS) entry which is preliminary data.</text>
</comment>
<protein>
    <recommendedName>
        <fullName evidence="1">PIN domain-containing protein</fullName>
    </recommendedName>
</protein>
<feature type="domain" description="PIN" evidence="1">
    <location>
        <begin position="8"/>
        <end position="137"/>
    </location>
</feature>
<name>A0A133ULR7_9EURY</name>
<evidence type="ECO:0000313" key="2">
    <source>
        <dbReference type="EMBL" id="KXA95107.1"/>
    </source>
</evidence>
<dbReference type="InterPro" id="IPR002716">
    <property type="entry name" value="PIN_dom"/>
</dbReference>
<proteinExistence type="predicted"/>